<sequence length="30" mass="3470">MGKQPEYLQATTLAKDNEIHGKGRRIERTQ</sequence>
<dbReference type="EMBL" id="SNRW01038897">
    <property type="protein sequence ID" value="KAA6353025.1"/>
    <property type="molecule type" value="Genomic_DNA"/>
</dbReference>
<feature type="non-terminal residue" evidence="2">
    <location>
        <position position="30"/>
    </location>
</feature>
<feature type="compositionally biased region" description="Basic and acidic residues" evidence="1">
    <location>
        <begin position="15"/>
        <end position="30"/>
    </location>
</feature>
<reference evidence="2 3" key="1">
    <citation type="submission" date="2019-03" db="EMBL/GenBank/DDBJ databases">
        <title>Single cell metagenomics reveals metabolic interactions within the superorganism composed of flagellate Streblomastix strix and complex community of Bacteroidetes bacteria on its surface.</title>
        <authorList>
            <person name="Treitli S.C."/>
            <person name="Kolisko M."/>
            <person name="Husnik F."/>
            <person name="Keeling P."/>
            <person name="Hampl V."/>
        </authorList>
    </citation>
    <scope>NUCLEOTIDE SEQUENCE [LARGE SCALE GENOMIC DNA]</scope>
    <source>
        <strain evidence="2">ST1C</strain>
    </source>
</reference>
<name>A0A5J4T6M4_9EUKA</name>
<organism evidence="2 3">
    <name type="scientific">Streblomastix strix</name>
    <dbReference type="NCBI Taxonomy" id="222440"/>
    <lineage>
        <taxon>Eukaryota</taxon>
        <taxon>Metamonada</taxon>
        <taxon>Preaxostyla</taxon>
        <taxon>Oxymonadida</taxon>
        <taxon>Streblomastigidae</taxon>
        <taxon>Streblomastix</taxon>
    </lineage>
</organism>
<comment type="caution">
    <text evidence="2">The sequence shown here is derived from an EMBL/GenBank/DDBJ whole genome shotgun (WGS) entry which is preliminary data.</text>
</comment>
<protein>
    <submittedName>
        <fullName evidence="2">Uncharacterized protein</fullName>
    </submittedName>
</protein>
<dbReference type="AlphaFoldDB" id="A0A5J4T6M4"/>
<feature type="region of interest" description="Disordered" evidence="1">
    <location>
        <begin position="1"/>
        <end position="30"/>
    </location>
</feature>
<proteinExistence type="predicted"/>
<gene>
    <name evidence="2" type="ORF">EZS28_051447</name>
</gene>
<dbReference type="Proteomes" id="UP000324800">
    <property type="component" value="Unassembled WGS sequence"/>
</dbReference>
<evidence type="ECO:0000256" key="1">
    <source>
        <dbReference type="SAM" id="MobiDB-lite"/>
    </source>
</evidence>
<evidence type="ECO:0000313" key="2">
    <source>
        <dbReference type="EMBL" id="KAA6353025.1"/>
    </source>
</evidence>
<accession>A0A5J4T6M4</accession>
<evidence type="ECO:0000313" key="3">
    <source>
        <dbReference type="Proteomes" id="UP000324800"/>
    </source>
</evidence>